<organism evidence="1 2">
    <name type="scientific">Streptomyces pulveraceus</name>
    <dbReference type="NCBI Taxonomy" id="68258"/>
    <lineage>
        <taxon>Bacteria</taxon>
        <taxon>Bacillati</taxon>
        <taxon>Actinomycetota</taxon>
        <taxon>Actinomycetes</taxon>
        <taxon>Kitasatosporales</taxon>
        <taxon>Streptomycetaceae</taxon>
        <taxon>Streptomyces</taxon>
    </lineage>
</organism>
<evidence type="ECO:0000313" key="2">
    <source>
        <dbReference type="Proteomes" id="UP001596200"/>
    </source>
</evidence>
<gene>
    <name evidence="1" type="ORF">ACFP1B_37820</name>
</gene>
<sequence>MKTSEVREALQRCAVAAYLTLSQQYFAFETVDGRSGVPLDFAAMFAGRRTDLWGAWLSLPRAEYELVGRLWRALRQEGDLAQPETFREAVLEYAVAPTALFRIPEESSADETHWLVACHAQEPLVLAENLVQEAEGYRGMLETTLPTAGEGLWAFGHDGLYTVEIPASEKNAFVAPVRLRTEPFLDEARLPREAVMGRVVGQARAQPEKFGWKPGLLQGFFDRLTDAYGRTAAELRLPAGAMTLLNAPTGVGKSVLMRDAAHLLAAGGQGPVLVVVGRIREGLGTAEQLAADSALVEETAAAVKDAAERAKKPLRVVAWVASSRYDDQAELAFSQGREDRFEQFAGGCEMTGWQVDGPRLDRTRLPCAQLEWLDGPAEPESAGRHLCPRMGICRRFEHVRQAAEADIIVTNHHNLIRGRCKVPVEVDGERVVNDMSVLEFVLRRCRVVIIDEVDAFQSTWCTQGAQEFTLISRGRGNGGRLEEVDRHRNGLTALKNLLVTNPLMEARRLSETFLDNVLTGHLYLESEQERQNRPGSGWYMVGKKDAELCRMLTGASPGAEVSEGVHQAYLALFPGEQTDAGVPEGWQPLAEQIRQALAGKVQGTRRSRKLAVFKDSISRILGGAPFHVPASRRAALVNDLLVRAWLGALHNELHTLKWSLLPLLGEVNAATDLVSTMGLIPRDEPIPYGPLGQNLYGFKLDKNAGGTGRLSLQSLGGDPHTSTVRLGDTVALATAGVRRSVLGLSATAFFPKAALQHVHTLPA</sequence>
<name>A0ABW1GY98_9ACTN</name>
<dbReference type="EMBL" id="JBHSPU010000077">
    <property type="protein sequence ID" value="MFC5919153.1"/>
    <property type="molecule type" value="Genomic_DNA"/>
</dbReference>
<dbReference type="RefSeq" id="WP_386421281.1">
    <property type="nucleotide sequence ID" value="NZ_JBHSPU010000077.1"/>
</dbReference>
<keyword evidence="2" id="KW-1185">Reference proteome</keyword>
<dbReference type="SUPFAM" id="SSF52540">
    <property type="entry name" value="P-loop containing nucleoside triphosphate hydrolases"/>
    <property type="match status" value="1"/>
</dbReference>
<proteinExistence type="predicted"/>
<dbReference type="Proteomes" id="UP001596200">
    <property type="component" value="Unassembled WGS sequence"/>
</dbReference>
<protein>
    <recommendedName>
        <fullName evidence="3">AAA+ ATPase domain-containing protein</fullName>
    </recommendedName>
</protein>
<feature type="non-terminal residue" evidence="1">
    <location>
        <position position="763"/>
    </location>
</feature>
<comment type="caution">
    <text evidence="1">The sequence shown here is derived from an EMBL/GenBank/DDBJ whole genome shotgun (WGS) entry which is preliminary data.</text>
</comment>
<evidence type="ECO:0008006" key="3">
    <source>
        <dbReference type="Google" id="ProtNLM"/>
    </source>
</evidence>
<evidence type="ECO:0000313" key="1">
    <source>
        <dbReference type="EMBL" id="MFC5919153.1"/>
    </source>
</evidence>
<accession>A0ABW1GY98</accession>
<reference evidence="2" key="1">
    <citation type="journal article" date="2019" name="Int. J. Syst. Evol. Microbiol.">
        <title>The Global Catalogue of Microorganisms (GCM) 10K type strain sequencing project: providing services to taxonomists for standard genome sequencing and annotation.</title>
        <authorList>
            <consortium name="The Broad Institute Genomics Platform"/>
            <consortium name="The Broad Institute Genome Sequencing Center for Infectious Disease"/>
            <person name="Wu L."/>
            <person name="Ma J."/>
        </authorList>
    </citation>
    <scope>NUCLEOTIDE SEQUENCE [LARGE SCALE GENOMIC DNA]</scope>
    <source>
        <strain evidence="2">JCM 4147</strain>
    </source>
</reference>
<dbReference type="InterPro" id="IPR027417">
    <property type="entry name" value="P-loop_NTPase"/>
</dbReference>